<name>A0A7K1Y722_9SPHI</name>
<reference evidence="2 3" key="1">
    <citation type="submission" date="2019-11" db="EMBL/GenBank/DDBJ databases">
        <title>Pedobacter sp. HMF7647 Genome sequencing and assembly.</title>
        <authorList>
            <person name="Kang H."/>
            <person name="Kim H."/>
            <person name="Joh K."/>
        </authorList>
    </citation>
    <scope>NUCLEOTIDE SEQUENCE [LARGE SCALE GENOMIC DNA]</scope>
    <source>
        <strain evidence="2 3">HMF7647</strain>
    </source>
</reference>
<protein>
    <submittedName>
        <fullName evidence="2">RHS repeat-associated core domain-containing protein</fullName>
    </submittedName>
</protein>
<accession>A0A7K1Y722</accession>
<evidence type="ECO:0000313" key="2">
    <source>
        <dbReference type="EMBL" id="MXV50367.1"/>
    </source>
</evidence>
<dbReference type="RefSeq" id="WP_160843544.1">
    <property type="nucleotide sequence ID" value="NZ_WVHT01000002.1"/>
</dbReference>
<dbReference type="PANTHER" id="PTHR32305:SF15">
    <property type="entry name" value="PROTEIN RHSA-RELATED"/>
    <property type="match status" value="1"/>
</dbReference>
<dbReference type="Pfam" id="PF20041">
    <property type="entry name" value="DUF6443"/>
    <property type="match status" value="1"/>
</dbReference>
<dbReference type="Proteomes" id="UP000466586">
    <property type="component" value="Unassembled WGS sequence"/>
</dbReference>
<dbReference type="InterPro" id="IPR050708">
    <property type="entry name" value="T6SS_VgrG/RHS"/>
</dbReference>
<dbReference type="InterPro" id="IPR045619">
    <property type="entry name" value="DUF6443"/>
</dbReference>
<organism evidence="2 3">
    <name type="scientific">Hufsiella arboris</name>
    <dbReference type="NCBI Taxonomy" id="2695275"/>
    <lineage>
        <taxon>Bacteria</taxon>
        <taxon>Pseudomonadati</taxon>
        <taxon>Bacteroidota</taxon>
        <taxon>Sphingobacteriia</taxon>
        <taxon>Sphingobacteriales</taxon>
        <taxon>Sphingobacteriaceae</taxon>
        <taxon>Hufsiella</taxon>
    </lineage>
</organism>
<keyword evidence="3" id="KW-1185">Reference proteome</keyword>
<evidence type="ECO:0000259" key="1">
    <source>
        <dbReference type="Pfam" id="PF20041"/>
    </source>
</evidence>
<dbReference type="PANTHER" id="PTHR32305">
    <property type="match status" value="1"/>
</dbReference>
<sequence>MMKTLKLAMPVGLHRVDAWVKLFPSTKRFVFWMFLFLMHNSVRGQILVTSPLTSPTTTGEYYNYTSITLGPGFSSSPQSGQSFRAYIFVPCCNPVNSLMTVVPRVPGIKDPSQFANKGPAELMKMVSVTDGLGRKIQEIQVQGSPDLNDQVKPFAYNKYNREIADYLPFSSAANIGAYKSNAVSLLANYYNSPPTGVTATQFPKQEVQYDGSPLERVVEEGAPGASWQLSGHTSRVSYSHNNSIAFYPGNNLGSRQVAFYYATSTLDGATQLIRLNNSNWADDKLTVTIIRDENWTAGCLGTTETYTTSDGKLILTRTYNQLQSGQVEMLSTYYVYDQYDRLSFIIPPKAEADNSTASQLTLDNLCYQFNYDKYGRLVERKVPGKGWEYYVFNKLDQLVFSQDANQRNTSSQQWTFAKYDALGRKILTGVYNDAGTQVDANPNALNNARRINLQSSCEGQSTLWETRNDAEPHGYTNSAIPTSNIAAYLMVNYYDNYTAPGLPSTYNVAGSFSKMTDGLSTATKTAVVNNPSAMLWSVYFYNDSSQLVKTFTQHYKGAVVNEGNYDETRESFNFNGQVVRSYRSHKAGGVEMIKTLTSYSYDHMGRLLSTRERINSDPEVIVEALDYNALGQLSNRKLHSENNGTSYLQSIAYTYNERGWMRKASAGLFNLELRYQDALAGSNPQFNGNISNQLWGTSLNQSFSYDYDKLNRLTNGVGPGMSESAISYDKMGNIISLNRDGNPITYNYSGGGNQLNSVSGGGLNTLPFSYDPNGNATIDGSKANIQLGYNLLDLPQTISGSQNITYTYDATGAMLSKQSTSTGLNEYINGIQYGSSSGSYGIDFIWTAAGRAYRQSDNTYRYQYDLTDHLGNVRLTFDKDPATGAPRRLQEDNYYAFGLRKPVAPQSLLNEYLYNGKEFQEEINEYDYGARFYDPILARWHSADPHGQTYTGLSPYSYVGNDPINNIDPDGMDIWDWIIPKNNGPAFNNPLVHSQADVDRLYGLGFTYAGANMLSEVTVNRSKPGYWKTFKNELTKANPFGAADDTWRGWLSEKSTFGKDMLSMASDSYWSLASMLDGNTYVNYFSASPQDRARADAAAVAGMMNGTVTFAPLSAVPNVSLARSAQTGASLAEELPVHGNSLKSLKPTWGYKLYSADGTFLKNGITSEVIPERRYTKSYMFDKDMREKVLFPNRAAAYEWEFLENQTSRGPLNFNMH</sequence>
<dbReference type="AlphaFoldDB" id="A0A7K1Y722"/>
<dbReference type="EMBL" id="WVHT01000002">
    <property type="protein sequence ID" value="MXV50367.1"/>
    <property type="molecule type" value="Genomic_DNA"/>
</dbReference>
<gene>
    <name evidence="2" type="ORF">GS399_05230</name>
</gene>
<proteinExistence type="predicted"/>
<feature type="domain" description="DUF6443" evidence="1">
    <location>
        <begin position="113"/>
        <end position="238"/>
    </location>
</feature>
<evidence type="ECO:0000313" key="3">
    <source>
        <dbReference type="Proteomes" id="UP000466586"/>
    </source>
</evidence>
<dbReference type="InterPro" id="IPR022385">
    <property type="entry name" value="Rhs_assc_core"/>
</dbReference>
<dbReference type="Gene3D" id="2.180.10.10">
    <property type="entry name" value="RHS repeat-associated core"/>
    <property type="match status" value="1"/>
</dbReference>
<dbReference type="NCBIfam" id="TIGR03696">
    <property type="entry name" value="Rhs_assc_core"/>
    <property type="match status" value="1"/>
</dbReference>
<comment type="caution">
    <text evidence="2">The sequence shown here is derived from an EMBL/GenBank/DDBJ whole genome shotgun (WGS) entry which is preliminary data.</text>
</comment>